<dbReference type="GO" id="GO:0030424">
    <property type="term" value="C:axon"/>
    <property type="evidence" value="ECO:0007669"/>
    <property type="project" value="TreeGrafter"/>
</dbReference>
<reference evidence="3 4" key="1">
    <citation type="submission" date="2024-05" db="EMBL/GenBank/DDBJ databases">
        <authorList>
            <person name="Wallberg A."/>
        </authorList>
    </citation>
    <scope>NUCLEOTIDE SEQUENCE [LARGE SCALE GENOMIC DNA]</scope>
</reference>
<dbReference type="InterPro" id="IPR007110">
    <property type="entry name" value="Ig-like_dom"/>
</dbReference>
<dbReference type="Gene3D" id="2.60.40.10">
    <property type="entry name" value="Immunoglobulins"/>
    <property type="match status" value="1"/>
</dbReference>
<dbReference type="GO" id="GO:0007411">
    <property type="term" value="P:axon guidance"/>
    <property type="evidence" value="ECO:0007669"/>
    <property type="project" value="TreeGrafter"/>
</dbReference>
<evidence type="ECO:0000313" key="3">
    <source>
        <dbReference type="EMBL" id="CAL4200691.1"/>
    </source>
</evidence>
<dbReference type="PANTHER" id="PTHR10075">
    <property type="entry name" value="BASIGIN RELATED"/>
    <property type="match status" value="1"/>
</dbReference>
<dbReference type="PANTHER" id="PTHR10075:SF100">
    <property type="entry name" value="FASCICLIN-2"/>
    <property type="match status" value="1"/>
</dbReference>
<evidence type="ECO:0000256" key="1">
    <source>
        <dbReference type="ARBA" id="ARBA00023319"/>
    </source>
</evidence>
<gene>
    <name evidence="3" type="ORF">MNOR_LOCUS37559</name>
</gene>
<feature type="domain" description="Ig-like" evidence="2">
    <location>
        <begin position="1"/>
        <end position="64"/>
    </location>
</feature>
<comment type="caution">
    <text evidence="3">The sequence shown here is derived from an EMBL/GenBank/DDBJ whole genome shotgun (WGS) entry which is preliminary data.</text>
</comment>
<keyword evidence="4" id="KW-1185">Reference proteome</keyword>
<feature type="non-terminal residue" evidence="3">
    <location>
        <position position="104"/>
    </location>
</feature>
<protein>
    <recommendedName>
        <fullName evidence="2">Ig-like domain-containing protein</fullName>
    </recommendedName>
</protein>
<proteinExistence type="predicted"/>
<dbReference type="GO" id="GO:0007156">
    <property type="term" value="P:homophilic cell adhesion via plasma membrane adhesion molecules"/>
    <property type="evidence" value="ECO:0007669"/>
    <property type="project" value="TreeGrafter"/>
</dbReference>
<accession>A0AAV2SLB6</accession>
<sequence length="104" mass="12076">YRWKKNGGEFNWRLYEERISESPGRRGTLVINSPIDDDEGYYQCFAQNEWGTATSNIIYVRKIELGSFKLQDPITETVNEGDAIGLRCEPPDGYPKPNIFWIIQ</sequence>
<dbReference type="PROSITE" id="PS50835">
    <property type="entry name" value="IG_LIKE"/>
    <property type="match status" value="1"/>
</dbReference>
<dbReference type="GO" id="GO:0070593">
    <property type="term" value="P:dendrite self-avoidance"/>
    <property type="evidence" value="ECO:0007669"/>
    <property type="project" value="TreeGrafter"/>
</dbReference>
<feature type="non-terminal residue" evidence="3">
    <location>
        <position position="1"/>
    </location>
</feature>
<dbReference type="Pfam" id="PF00047">
    <property type="entry name" value="ig"/>
    <property type="match status" value="1"/>
</dbReference>
<organism evidence="3 4">
    <name type="scientific">Meganyctiphanes norvegica</name>
    <name type="common">Northern krill</name>
    <name type="synonym">Thysanopoda norvegica</name>
    <dbReference type="NCBI Taxonomy" id="48144"/>
    <lineage>
        <taxon>Eukaryota</taxon>
        <taxon>Metazoa</taxon>
        <taxon>Ecdysozoa</taxon>
        <taxon>Arthropoda</taxon>
        <taxon>Crustacea</taxon>
        <taxon>Multicrustacea</taxon>
        <taxon>Malacostraca</taxon>
        <taxon>Eumalacostraca</taxon>
        <taxon>Eucarida</taxon>
        <taxon>Euphausiacea</taxon>
        <taxon>Euphausiidae</taxon>
        <taxon>Meganyctiphanes</taxon>
    </lineage>
</organism>
<dbReference type="InterPro" id="IPR013151">
    <property type="entry name" value="Immunoglobulin_dom"/>
</dbReference>
<dbReference type="InterPro" id="IPR036179">
    <property type="entry name" value="Ig-like_dom_sf"/>
</dbReference>
<dbReference type="EMBL" id="CAXKWB010076717">
    <property type="protein sequence ID" value="CAL4200691.1"/>
    <property type="molecule type" value="Genomic_DNA"/>
</dbReference>
<evidence type="ECO:0000313" key="4">
    <source>
        <dbReference type="Proteomes" id="UP001497623"/>
    </source>
</evidence>
<dbReference type="GO" id="GO:0005886">
    <property type="term" value="C:plasma membrane"/>
    <property type="evidence" value="ECO:0007669"/>
    <property type="project" value="TreeGrafter"/>
</dbReference>
<keyword evidence="1" id="KW-0393">Immunoglobulin domain</keyword>
<dbReference type="SUPFAM" id="SSF48726">
    <property type="entry name" value="Immunoglobulin"/>
    <property type="match status" value="1"/>
</dbReference>
<name>A0AAV2SLB6_MEGNR</name>
<evidence type="ECO:0000259" key="2">
    <source>
        <dbReference type="PROSITE" id="PS50835"/>
    </source>
</evidence>
<dbReference type="InterPro" id="IPR013783">
    <property type="entry name" value="Ig-like_fold"/>
</dbReference>
<dbReference type="GO" id="GO:0098632">
    <property type="term" value="F:cell-cell adhesion mediator activity"/>
    <property type="evidence" value="ECO:0007669"/>
    <property type="project" value="TreeGrafter"/>
</dbReference>
<dbReference type="AlphaFoldDB" id="A0AAV2SLB6"/>
<dbReference type="Proteomes" id="UP001497623">
    <property type="component" value="Unassembled WGS sequence"/>
</dbReference>